<comment type="caution">
    <text evidence="2">The sequence shown here is derived from an EMBL/GenBank/DDBJ whole genome shotgun (WGS) entry which is preliminary data.</text>
</comment>
<sequence length="153" mass="16487">MKARTAKRAVAAASSRGGSSRSNGEPGRRPMRGEVVDEWRAPARWRVPRARGEERTVCRRRAAATPAMVNDVEQRRGGTLPGRSIPDETTTVDKASALISILESAIALSGPLAIARVRAGRHVSRPEPESAGLLPRLNDLLVETPCYLASLID</sequence>
<feature type="compositionally biased region" description="Basic and acidic residues" evidence="1">
    <location>
        <begin position="26"/>
        <end position="35"/>
    </location>
</feature>
<dbReference type="EMBL" id="JBBNAG010000013">
    <property type="protein sequence ID" value="KAK9083123.1"/>
    <property type="molecule type" value="Genomic_DNA"/>
</dbReference>
<name>A0AAP0E5Q2_9MAGN</name>
<evidence type="ECO:0000313" key="2">
    <source>
        <dbReference type="EMBL" id="KAK9083123.1"/>
    </source>
</evidence>
<evidence type="ECO:0000256" key="1">
    <source>
        <dbReference type="SAM" id="MobiDB-lite"/>
    </source>
</evidence>
<feature type="compositionally biased region" description="Low complexity" evidence="1">
    <location>
        <begin position="8"/>
        <end position="25"/>
    </location>
</feature>
<feature type="region of interest" description="Disordered" evidence="1">
    <location>
        <begin position="1"/>
        <end position="35"/>
    </location>
</feature>
<proteinExistence type="predicted"/>
<accession>A0AAP0E5Q2</accession>
<evidence type="ECO:0000313" key="3">
    <source>
        <dbReference type="Proteomes" id="UP001419268"/>
    </source>
</evidence>
<feature type="region of interest" description="Disordered" evidence="1">
    <location>
        <begin position="69"/>
        <end position="88"/>
    </location>
</feature>
<dbReference type="AlphaFoldDB" id="A0AAP0E5Q2"/>
<reference evidence="2 3" key="1">
    <citation type="submission" date="2024-01" db="EMBL/GenBank/DDBJ databases">
        <title>Genome assemblies of Stephania.</title>
        <authorList>
            <person name="Yang L."/>
        </authorList>
    </citation>
    <scope>NUCLEOTIDE SEQUENCE [LARGE SCALE GENOMIC DNA]</scope>
    <source>
        <strain evidence="2">JXDWG</strain>
        <tissue evidence="2">Leaf</tissue>
    </source>
</reference>
<dbReference type="Proteomes" id="UP001419268">
    <property type="component" value="Unassembled WGS sequence"/>
</dbReference>
<protein>
    <submittedName>
        <fullName evidence="2">Uncharacterized protein</fullName>
    </submittedName>
</protein>
<keyword evidence="3" id="KW-1185">Reference proteome</keyword>
<organism evidence="2 3">
    <name type="scientific">Stephania cephalantha</name>
    <dbReference type="NCBI Taxonomy" id="152367"/>
    <lineage>
        <taxon>Eukaryota</taxon>
        <taxon>Viridiplantae</taxon>
        <taxon>Streptophyta</taxon>
        <taxon>Embryophyta</taxon>
        <taxon>Tracheophyta</taxon>
        <taxon>Spermatophyta</taxon>
        <taxon>Magnoliopsida</taxon>
        <taxon>Ranunculales</taxon>
        <taxon>Menispermaceae</taxon>
        <taxon>Menispermoideae</taxon>
        <taxon>Cissampelideae</taxon>
        <taxon>Stephania</taxon>
    </lineage>
</organism>
<gene>
    <name evidence="2" type="ORF">Scep_029594</name>
</gene>